<dbReference type="InterPro" id="IPR002395">
    <property type="entry name" value="Kininogen"/>
</dbReference>
<feature type="region of interest" description="Disordered" evidence="6">
    <location>
        <begin position="310"/>
        <end position="451"/>
    </location>
</feature>
<dbReference type="PANTHER" id="PTHR10926">
    <property type="entry name" value="CELL CYCLE CONTROL PROTEIN 50"/>
    <property type="match status" value="1"/>
</dbReference>
<proteinExistence type="inferred from homology"/>
<evidence type="ECO:0000313" key="9">
    <source>
        <dbReference type="Proteomes" id="UP000236319"/>
    </source>
</evidence>
<evidence type="ECO:0000256" key="1">
    <source>
        <dbReference type="ARBA" id="ARBA00004141"/>
    </source>
</evidence>
<reference evidence="8 9" key="1">
    <citation type="journal article" date="2017" name="BMC Genomics">
        <title>Whole-genome assembly of Babesia ovata and comparative genomics between closely related pathogens.</title>
        <authorList>
            <person name="Yamagishi J."/>
            <person name="Asada M."/>
            <person name="Hakimi H."/>
            <person name="Tanaka T.Q."/>
            <person name="Sugimoto C."/>
            <person name="Kawazu S."/>
        </authorList>
    </citation>
    <scope>NUCLEOTIDE SEQUENCE [LARGE SCALE GENOMIC DNA]</scope>
    <source>
        <strain evidence="8 9">Miyake</strain>
    </source>
</reference>
<keyword evidence="5 7" id="KW-0472">Membrane</keyword>
<keyword evidence="4 7" id="KW-1133">Transmembrane helix</keyword>
<feature type="compositionally biased region" description="Basic and acidic residues" evidence="6">
    <location>
        <begin position="393"/>
        <end position="436"/>
    </location>
</feature>
<dbReference type="PANTHER" id="PTHR10926:SF0">
    <property type="entry name" value="CDC50, ISOFORM A"/>
    <property type="match status" value="1"/>
</dbReference>
<keyword evidence="9" id="KW-1185">Reference proteome</keyword>
<evidence type="ECO:0000256" key="5">
    <source>
        <dbReference type="ARBA" id="ARBA00023136"/>
    </source>
</evidence>
<evidence type="ECO:0000256" key="2">
    <source>
        <dbReference type="ARBA" id="ARBA00009457"/>
    </source>
</evidence>
<sequence length="451" mass="50105">MKPFVVAITPKGAIGFLTAGGLTLLVLGIALILGCGNMPRCEIPYKLNESGQTVVEFNAAACPKLASPLKGDYGFYYKLDGYYQNHKDYRRSIDYNQLFGHVTDRVAELSSCGTYMSDIDGKIFYPCGAVARTVFTDRFELYSDETLQTAIELDESRDTICNRRGVHTLFRNPPISLVRHYHSTVSFWLQKPSMRRALNMDKPNVGEGVENSHFINWIEPAATSTVRKLYGIFKADDLKLPIYVNIEVIQRIAAVVRKSVVIEKYSTLSSVGYKMGVCYVMVGVLILAMAGISVSYTYIKKWLNPPPPPHRCCGHDHETATEEEGGSSSSHELLKGNENGDGHGHDHGHDHGHSHDDGHGHDHGDGHGHEHSEGHSHGDDHGHDHGDNDDDGCDSHDDGHGHGHDHEDDDHHDHDGHDHGDHDHDHHDARVARIEEIIDEPSEDLPRLRAS</sequence>
<dbReference type="OrthoDB" id="340608at2759"/>
<accession>A0A2H6K9J2</accession>
<organism evidence="8 9">
    <name type="scientific">Babesia ovata</name>
    <dbReference type="NCBI Taxonomy" id="189622"/>
    <lineage>
        <taxon>Eukaryota</taxon>
        <taxon>Sar</taxon>
        <taxon>Alveolata</taxon>
        <taxon>Apicomplexa</taxon>
        <taxon>Aconoidasida</taxon>
        <taxon>Piroplasmida</taxon>
        <taxon>Babesiidae</taxon>
        <taxon>Babesia</taxon>
    </lineage>
</organism>
<comment type="subcellular location">
    <subcellularLocation>
        <location evidence="1">Membrane</location>
        <topology evidence="1">Multi-pass membrane protein</topology>
    </subcellularLocation>
</comment>
<dbReference type="GO" id="GO:0005886">
    <property type="term" value="C:plasma membrane"/>
    <property type="evidence" value="ECO:0007669"/>
    <property type="project" value="TreeGrafter"/>
</dbReference>
<dbReference type="Proteomes" id="UP000236319">
    <property type="component" value="Unassembled WGS sequence"/>
</dbReference>
<dbReference type="RefSeq" id="XP_028865910.1">
    <property type="nucleotide sequence ID" value="XM_029010077.1"/>
</dbReference>
<evidence type="ECO:0000256" key="7">
    <source>
        <dbReference type="SAM" id="Phobius"/>
    </source>
</evidence>
<feature type="compositionally biased region" description="Basic and acidic residues" evidence="6">
    <location>
        <begin position="332"/>
        <end position="386"/>
    </location>
</feature>
<feature type="transmembrane region" description="Helical" evidence="7">
    <location>
        <begin position="12"/>
        <end position="36"/>
    </location>
</feature>
<dbReference type="EMBL" id="BDSA01000001">
    <property type="protein sequence ID" value="GBE59667.1"/>
    <property type="molecule type" value="Genomic_DNA"/>
</dbReference>
<gene>
    <name evidence="8" type="ORF">BOVATA_011600</name>
</gene>
<evidence type="ECO:0000256" key="3">
    <source>
        <dbReference type="ARBA" id="ARBA00022692"/>
    </source>
</evidence>
<dbReference type="PRINTS" id="PR00334">
    <property type="entry name" value="KININOGEN"/>
</dbReference>
<dbReference type="GO" id="GO:0005783">
    <property type="term" value="C:endoplasmic reticulum"/>
    <property type="evidence" value="ECO:0007669"/>
    <property type="project" value="TreeGrafter"/>
</dbReference>
<dbReference type="AlphaFoldDB" id="A0A2H6K9J2"/>
<name>A0A2H6K9J2_9APIC</name>
<feature type="transmembrane region" description="Helical" evidence="7">
    <location>
        <begin position="277"/>
        <end position="299"/>
    </location>
</feature>
<evidence type="ECO:0000256" key="6">
    <source>
        <dbReference type="SAM" id="MobiDB-lite"/>
    </source>
</evidence>
<evidence type="ECO:0000313" key="8">
    <source>
        <dbReference type="EMBL" id="GBE59667.1"/>
    </source>
</evidence>
<dbReference type="GO" id="GO:0005794">
    <property type="term" value="C:Golgi apparatus"/>
    <property type="evidence" value="ECO:0007669"/>
    <property type="project" value="TreeGrafter"/>
</dbReference>
<dbReference type="GeneID" id="39873437"/>
<evidence type="ECO:0000256" key="4">
    <source>
        <dbReference type="ARBA" id="ARBA00022989"/>
    </source>
</evidence>
<comment type="caution">
    <text evidence="8">The sequence shown here is derived from an EMBL/GenBank/DDBJ whole genome shotgun (WGS) entry which is preliminary data.</text>
</comment>
<comment type="similarity">
    <text evidence="2">Belongs to the CDC50/LEM3 family.</text>
</comment>
<keyword evidence="3 7" id="KW-0812">Transmembrane</keyword>
<dbReference type="Pfam" id="PF03381">
    <property type="entry name" value="CDC50"/>
    <property type="match status" value="1"/>
</dbReference>
<protein>
    <submittedName>
        <fullName evidence="8">LEM3 (Ligand-effect modulator 3) family CDC50 family protein</fullName>
    </submittedName>
</protein>
<dbReference type="InterPro" id="IPR005045">
    <property type="entry name" value="CDC50/LEM3_fam"/>
</dbReference>
<dbReference type="VEuPathDB" id="PiroplasmaDB:BOVATA_011600"/>